<evidence type="ECO:0000313" key="4">
    <source>
        <dbReference type="EMBL" id="OQR85667.1"/>
    </source>
</evidence>
<sequence length="674" mass="74438">MNVVATSISGRRVQLVVSDGNDSAQVMCIERSFAALEGVHAALVLRIGERVPSFPLFPSVPSDTALTHLCAELNAFFEHGVVKASEEFKAVVADDLGQGSGQMTAIDFVLQPFEYQKIVVGRGAKYEAQLQVERADQVLVWKFEVDDYDIDFTADFHVPTPMYTEIFHATTRYQTTIKPVEGMYHCPKAGVLTLTWDNSYSRIRSKTVYYVAHVVDKCTMDSALTAADALDSALRAGPTSNFLHKKALPTPTPMSSPALSALLPSYASLPSLDLNASRWLVSGLVTTTMATAAKFFGSRPQLPAIASVPADEPSDSVANSLMEELNGLNMQLLQRVESLEDSLARLAVERDQALSRVQMAIARQETEAAASAENAEQTARLQSEIDRLRRERQSWPAIQAERDALLLEKHRWAMIDEFDAYTPDSPPAARDSFESPPPSPASKLPDDVRQQLEKELGQAEVALVRLRAQLGYSLQQVIPSTRIEALAKELAQAKDEFDAEREEQRRVVADLNQQILKYRSHKKVLVAELRNVKRQTDGQVAVALAEAAEARMVNTRLKRQNELLLSQMRSLVDASSVPTPPPAPSPAPSTLTAQDVAMLNGEPFAPEKKTALSLTPNPFREKLVAFFTEYDPAQLDAVEEMLESYRGVEASLLDSLELKYRYQELNAAYSGELM</sequence>
<dbReference type="InterPro" id="IPR051064">
    <property type="entry name" value="SEC14/CRAL-TRIO_domain"/>
</dbReference>
<accession>A0A1V9YJ15</accession>
<comment type="caution">
    <text evidence="4">The sequence shown here is derived from an EMBL/GenBank/DDBJ whole genome shotgun (WGS) entry which is preliminary data.</text>
</comment>
<dbReference type="PROSITE" id="PS50866">
    <property type="entry name" value="GOLD"/>
    <property type="match status" value="1"/>
</dbReference>
<feature type="domain" description="GOLD" evidence="3">
    <location>
        <begin position="111"/>
        <end position="214"/>
    </location>
</feature>
<dbReference type="PANTHER" id="PTHR23324:SF83">
    <property type="entry name" value="SEC14-LIKE PROTEIN 2"/>
    <property type="match status" value="1"/>
</dbReference>
<dbReference type="Proteomes" id="UP000243579">
    <property type="component" value="Unassembled WGS sequence"/>
</dbReference>
<dbReference type="SUPFAM" id="SSF101576">
    <property type="entry name" value="Supernatant protein factor (SPF), C-terminal domain"/>
    <property type="match status" value="1"/>
</dbReference>
<reference evidence="4 5" key="1">
    <citation type="journal article" date="2014" name="Genome Biol. Evol.">
        <title>The secreted proteins of Achlya hypogyna and Thraustotheca clavata identify the ancestral oomycete secretome and reveal gene acquisitions by horizontal gene transfer.</title>
        <authorList>
            <person name="Misner I."/>
            <person name="Blouin N."/>
            <person name="Leonard G."/>
            <person name="Richards T.A."/>
            <person name="Lane C.E."/>
        </authorList>
    </citation>
    <scope>NUCLEOTIDE SEQUENCE [LARGE SCALE GENOMIC DNA]</scope>
    <source>
        <strain evidence="4 5">ATCC 48635</strain>
    </source>
</reference>
<proteinExistence type="predicted"/>
<gene>
    <name evidence="4" type="ORF">ACHHYP_11579</name>
</gene>
<organism evidence="4 5">
    <name type="scientific">Achlya hypogyna</name>
    <name type="common">Oomycete</name>
    <name type="synonym">Protoachlya hypogyna</name>
    <dbReference type="NCBI Taxonomy" id="1202772"/>
    <lineage>
        <taxon>Eukaryota</taxon>
        <taxon>Sar</taxon>
        <taxon>Stramenopiles</taxon>
        <taxon>Oomycota</taxon>
        <taxon>Saprolegniomycetes</taxon>
        <taxon>Saprolegniales</taxon>
        <taxon>Achlyaceae</taxon>
        <taxon>Achlya</taxon>
    </lineage>
</organism>
<evidence type="ECO:0000259" key="3">
    <source>
        <dbReference type="PROSITE" id="PS50866"/>
    </source>
</evidence>
<dbReference type="AlphaFoldDB" id="A0A1V9YJ15"/>
<dbReference type="PANTHER" id="PTHR23324">
    <property type="entry name" value="SEC14 RELATED PROTEIN"/>
    <property type="match status" value="1"/>
</dbReference>
<dbReference type="GO" id="GO:0005737">
    <property type="term" value="C:cytoplasm"/>
    <property type="evidence" value="ECO:0007669"/>
    <property type="project" value="TreeGrafter"/>
</dbReference>
<dbReference type="InterPro" id="IPR036598">
    <property type="entry name" value="GOLD_dom_sf"/>
</dbReference>
<dbReference type="EMBL" id="JNBR01001635">
    <property type="protein sequence ID" value="OQR85667.1"/>
    <property type="molecule type" value="Genomic_DNA"/>
</dbReference>
<keyword evidence="1" id="KW-0175">Coiled coil</keyword>
<evidence type="ECO:0000256" key="2">
    <source>
        <dbReference type="SAM" id="MobiDB-lite"/>
    </source>
</evidence>
<name>A0A1V9YJ15_ACHHY</name>
<dbReference type="Gene3D" id="2.60.120.680">
    <property type="entry name" value="GOLD domain"/>
    <property type="match status" value="1"/>
</dbReference>
<feature type="coiled-coil region" evidence="1">
    <location>
        <begin position="322"/>
        <end position="391"/>
    </location>
</feature>
<keyword evidence="5" id="KW-1185">Reference proteome</keyword>
<dbReference type="STRING" id="1202772.A0A1V9YJ15"/>
<evidence type="ECO:0000313" key="5">
    <source>
        <dbReference type="Proteomes" id="UP000243579"/>
    </source>
</evidence>
<dbReference type="InterPro" id="IPR009038">
    <property type="entry name" value="GOLD_dom"/>
</dbReference>
<feature type="region of interest" description="Disordered" evidence="2">
    <location>
        <begin position="423"/>
        <end position="448"/>
    </location>
</feature>
<dbReference type="OrthoDB" id="1434354at2759"/>
<protein>
    <recommendedName>
        <fullName evidence="3">GOLD domain-containing protein</fullName>
    </recommendedName>
</protein>
<feature type="coiled-coil region" evidence="1">
    <location>
        <begin position="449"/>
        <end position="514"/>
    </location>
</feature>
<evidence type="ECO:0000256" key="1">
    <source>
        <dbReference type="SAM" id="Coils"/>
    </source>
</evidence>